<keyword evidence="3" id="KW-0813">Transport</keyword>
<proteinExistence type="inferred from homology"/>
<evidence type="ECO:0000313" key="10">
    <source>
        <dbReference type="Proteomes" id="UP000520770"/>
    </source>
</evidence>
<evidence type="ECO:0000313" key="8">
    <source>
        <dbReference type="EMBL" id="MBB4412561.1"/>
    </source>
</evidence>
<dbReference type="InterPro" id="IPR027417">
    <property type="entry name" value="P-loop_NTPase"/>
</dbReference>
<evidence type="ECO:0000256" key="1">
    <source>
        <dbReference type="ARBA" id="ARBA00004417"/>
    </source>
</evidence>
<organism evidence="7 10">
    <name type="scientific">Aliirhizobium cellulosilyticum</name>
    <dbReference type="NCBI Taxonomy" id="393664"/>
    <lineage>
        <taxon>Bacteria</taxon>
        <taxon>Pseudomonadati</taxon>
        <taxon>Pseudomonadota</taxon>
        <taxon>Alphaproteobacteria</taxon>
        <taxon>Hyphomicrobiales</taxon>
        <taxon>Rhizobiaceae</taxon>
        <taxon>Aliirhizobium</taxon>
    </lineage>
</organism>
<dbReference type="FunFam" id="3.40.50.300:FF:000042">
    <property type="entry name" value="Maltose/maltodextrin ABC transporter, ATP-binding protein"/>
    <property type="match status" value="1"/>
</dbReference>
<dbReference type="InterPro" id="IPR013611">
    <property type="entry name" value="Transp-assoc_OB_typ2"/>
</dbReference>
<evidence type="ECO:0000313" key="7">
    <source>
        <dbReference type="EMBL" id="MBB4349218.1"/>
    </source>
</evidence>
<dbReference type="SUPFAM" id="SSF50331">
    <property type="entry name" value="MOP-like"/>
    <property type="match status" value="1"/>
</dbReference>
<dbReference type="AlphaFoldDB" id="A0A7W6WQA7"/>
<dbReference type="Gene3D" id="3.40.50.300">
    <property type="entry name" value="P-loop containing nucleotide triphosphate hydrolases"/>
    <property type="match status" value="1"/>
</dbReference>
<comment type="similarity">
    <text evidence="2">Belongs to the ABC transporter superfamily.</text>
</comment>
<dbReference type="GO" id="GO:0005524">
    <property type="term" value="F:ATP binding"/>
    <property type="evidence" value="ECO:0007669"/>
    <property type="project" value="UniProtKB-KW"/>
</dbReference>
<dbReference type="PROSITE" id="PS50893">
    <property type="entry name" value="ABC_TRANSPORTER_2"/>
    <property type="match status" value="1"/>
</dbReference>
<evidence type="ECO:0000259" key="6">
    <source>
        <dbReference type="PROSITE" id="PS50893"/>
    </source>
</evidence>
<dbReference type="InterPro" id="IPR008995">
    <property type="entry name" value="Mo/tungstate-bd_C_term_dom"/>
</dbReference>
<dbReference type="GO" id="GO:0016887">
    <property type="term" value="F:ATP hydrolysis activity"/>
    <property type="evidence" value="ECO:0007669"/>
    <property type="project" value="InterPro"/>
</dbReference>
<gene>
    <name evidence="8" type="ORF">GGE31_003075</name>
    <name evidence="7" type="ORF">GGE33_002960</name>
    <name evidence="9" type="ORF">GGE35_003016</name>
</gene>
<evidence type="ECO:0000256" key="3">
    <source>
        <dbReference type="ARBA" id="ARBA00022448"/>
    </source>
</evidence>
<keyword evidence="4" id="KW-0547">Nucleotide-binding</keyword>
<dbReference type="Proteomes" id="UP000520770">
    <property type="component" value="Unassembled WGS sequence"/>
</dbReference>
<evidence type="ECO:0000313" key="9">
    <source>
        <dbReference type="EMBL" id="MBB4447193.1"/>
    </source>
</evidence>
<dbReference type="PANTHER" id="PTHR42781:SF4">
    <property type="entry name" value="SPERMIDINE_PUTRESCINE IMPORT ATP-BINDING PROTEIN POTA"/>
    <property type="match status" value="1"/>
</dbReference>
<protein>
    <submittedName>
        <fullName evidence="7">Putative spermidine/putrescine transport system ATP-binding protein</fullName>
    </submittedName>
</protein>
<dbReference type="InterPro" id="IPR017871">
    <property type="entry name" value="ABC_transporter-like_CS"/>
</dbReference>
<dbReference type="GO" id="GO:0043190">
    <property type="term" value="C:ATP-binding cassette (ABC) transporter complex"/>
    <property type="evidence" value="ECO:0007669"/>
    <property type="project" value="InterPro"/>
</dbReference>
<evidence type="ECO:0000313" key="11">
    <source>
        <dbReference type="Proteomes" id="UP000524535"/>
    </source>
</evidence>
<dbReference type="SMART" id="SM00382">
    <property type="entry name" value="AAA"/>
    <property type="match status" value="1"/>
</dbReference>
<evidence type="ECO:0000256" key="4">
    <source>
        <dbReference type="ARBA" id="ARBA00022741"/>
    </source>
</evidence>
<reference evidence="10 11" key="1">
    <citation type="submission" date="2020-08" db="EMBL/GenBank/DDBJ databases">
        <title>Genomic Encyclopedia of Type Strains, Phase IV (KMG-V): Genome sequencing to study the core and pangenomes of soil and plant-associated prokaryotes.</title>
        <authorList>
            <person name="Whitman W."/>
        </authorList>
    </citation>
    <scope>NUCLEOTIDE SEQUENCE [LARGE SCALE GENOMIC DNA]</scope>
    <source>
        <strain evidence="8 11">SEMIA 444</strain>
        <strain evidence="7 10">SEMIA 448</strain>
        <strain evidence="9 12">SEMIA 452</strain>
    </source>
</reference>
<dbReference type="InterPro" id="IPR003593">
    <property type="entry name" value="AAA+_ATPase"/>
</dbReference>
<dbReference type="GO" id="GO:0140359">
    <property type="term" value="F:ABC-type transporter activity"/>
    <property type="evidence" value="ECO:0007669"/>
    <property type="project" value="UniProtKB-ARBA"/>
</dbReference>
<dbReference type="Pfam" id="PF08402">
    <property type="entry name" value="TOBE_2"/>
    <property type="match status" value="1"/>
</dbReference>
<dbReference type="Proteomes" id="UP000576087">
    <property type="component" value="Unassembled WGS sequence"/>
</dbReference>
<feature type="domain" description="ABC transporter" evidence="6">
    <location>
        <begin position="7"/>
        <end position="237"/>
    </location>
</feature>
<dbReference type="Pfam" id="PF00005">
    <property type="entry name" value="ABC_tran"/>
    <property type="match status" value="1"/>
</dbReference>
<dbReference type="Gene3D" id="2.40.50.100">
    <property type="match status" value="1"/>
</dbReference>
<evidence type="ECO:0000256" key="5">
    <source>
        <dbReference type="ARBA" id="ARBA00022840"/>
    </source>
</evidence>
<comment type="caution">
    <text evidence="7">The sequence shown here is derived from an EMBL/GenBank/DDBJ whole genome shotgun (WGS) entry which is preliminary data.</text>
</comment>
<sequence>MSKAAEIDIVSVSKIYGATTAVHEISLKIPGGTYCCLLGPSGCGKTSTLRMIAGHESISTGDIRLGNAVVTDLPPARRGTAMMFQSYALFPHFDLVDNVAFSLKMKGVEKDERRAKALDMLKLMQLEAYATRRPAQLSGGQQQRVALARALITDPEALLLDEPLSALDPFLKIRMRAELKKLQTSLGITFVHVTHSQEEAMALADIIVIMNDGRIEQAAHPRTVFERPATAFVAKFMGDHNVISGRVTKSEGDALMISVPAGGDFLAIGADIVGLADTADIAVRTDHVRVAPATEAGLGFTGSVSNVEYRGSSVKLTVNGAGVEDFTAILSDKDFFANPVKVGDAIPLSWERQDALVLGRLKH</sequence>
<keyword evidence="11" id="KW-1185">Reference proteome</keyword>
<dbReference type="PANTHER" id="PTHR42781">
    <property type="entry name" value="SPERMIDINE/PUTRESCINE IMPORT ATP-BINDING PROTEIN POTA"/>
    <property type="match status" value="1"/>
</dbReference>
<dbReference type="SUPFAM" id="SSF52540">
    <property type="entry name" value="P-loop containing nucleoside triphosphate hydrolases"/>
    <property type="match status" value="1"/>
</dbReference>
<dbReference type="EMBL" id="JACIHM010000004">
    <property type="protein sequence ID" value="MBB4447193.1"/>
    <property type="molecule type" value="Genomic_DNA"/>
</dbReference>
<dbReference type="Proteomes" id="UP000524535">
    <property type="component" value="Unassembled WGS sequence"/>
</dbReference>
<name>A0A7W6WQA7_9HYPH</name>
<accession>A0A7W6WQA7</accession>
<evidence type="ECO:0000256" key="2">
    <source>
        <dbReference type="ARBA" id="ARBA00005417"/>
    </source>
</evidence>
<comment type="subcellular location">
    <subcellularLocation>
        <location evidence="1">Cell inner membrane</location>
        <topology evidence="1">Peripheral membrane protein</topology>
    </subcellularLocation>
</comment>
<dbReference type="PROSITE" id="PS00211">
    <property type="entry name" value="ABC_TRANSPORTER_1"/>
    <property type="match status" value="1"/>
</dbReference>
<dbReference type="RefSeq" id="WP_183824022.1">
    <property type="nucleotide sequence ID" value="NZ_JACIGW010000002.1"/>
</dbReference>
<dbReference type="InterPro" id="IPR050093">
    <property type="entry name" value="ABC_SmlMolc_Importer"/>
</dbReference>
<keyword evidence="5 7" id="KW-0067">ATP-binding</keyword>
<evidence type="ECO:0000313" key="12">
    <source>
        <dbReference type="Proteomes" id="UP000576087"/>
    </source>
</evidence>
<dbReference type="EMBL" id="JACIGY010000004">
    <property type="protein sequence ID" value="MBB4412561.1"/>
    <property type="molecule type" value="Genomic_DNA"/>
</dbReference>
<dbReference type="EMBL" id="JACIGW010000002">
    <property type="protein sequence ID" value="MBB4349218.1"/>
    <property type="molecule type" value="Genomic_DNA"/>
</dbReference>
<dbReference type="InterPro" id="IPR003439">
    <property type="entry name" value="ABC_transporter-like_ATP-bd"/>
</dbReference>